<keyword evidence="2 5" id="KW-0812">Transmembrane</keyword>
<dbReference type="PROSITE" id="PS50850">
    <property type="entry name" value="MFS"/>
    <property type="match status" value="1"/>
</dbReference>
<feature type="transmembrane region" description="Helical" evidence="5">
    <location>
        <begin position="12"/>
        <end position="35"/>
    </location>
</feature>
<feature type="transmembrane region" description="Helical" evidence="5">
    <location>
        <begin position="356"/>
        <end position="376"/>
    </location>
</feature>
<evidence type="ECO:0000256" key="3">
    <source>
        <dbReference type="ARBA" id="ARBA00022989"/>
    </source>
</evidence>
<comment type="caution">
    <text evidence="7">The sequence shown here is derived from an EMBL/GenBank/DDBJ whole genome shotgun (WGS) entry which is preliminary data.</text>
</comment>
<dbReference type="InterPro" id="IPR020846">
    <property type="entry name" value="MFS_dom"/>
</dbReference>
<evidence type="ECO:0000313" key="7">
    <source>
        <dbReference type="EMBL" id="PMD04929.1"/>
    </source>
</evidence>
<dbReference type="GO" id="GO:0005886">
    <property type="term" value="C:plasma membrane"/>
    <property type="evidence" value="ECO:0007669"/>
    <property type="project" value="UniProtKB-SubCell"/>
</dbReference>
<feature type="transmembrane region" description="Helical" evidence="5">
    <location>
        <begin position="271"/>
        <end position="290"/>
    </location>
</feature>
<feature type="transmembrane region" description="Helical" evidence="5">
    <location>
        <begin position="75"/>
        <end position="94"/>
    </location>
</feature>
<comment type="subcellular location">
    <subcellularLocation>
        <location evidence="1">Cell membrane</location>
        <topology evidence="1">Multi-pass membrane protein</topology>
    </subcellularLocation>
</comment>
<dbReference type="Proteomes" id="UP000235598">
    <property type="component" value="Unassembled WGS sequence"/>
</dbReference>
<reference evidence="7 8" key="1">
    <citation type="submission" date="2017-09" db="EMBL/GenBank/DDBJ databases">
        <title>Bacterial strain isolated from the female urinary microbiota.</title>
        <authorList>
            <person name="Thomas-White K."/>
            <person name="Kumar N."/>
            <person name="Forster S."/>
            <person name="Putonti C."/>
            <person name="Lawley T."/>
            <person name="Wolfe A.J."/>
        </authorList>
    </citation>
    <scope>NUCLEOTIDE SEQUENCE [LARGE SCALE GENOMIC DNA]</scope>
    <source>
        <strain evidence="7 8">UMB1301</strain>
    </source>
</reference>
<feature type="transmembrane region" description="Helical" evidence="5">
    <location>
        <begin position="388"/>
        <end position="409"/>
    </location>
</feature>
<accession>A0A2N6VLF3</accession>
<dbReference type="InterPro" id="IPR011701">
    <property type="entry name" value="MFS"/>
</dbReference>
<name>A0A2N6VLF3_9MICO</name>
<dbReference type="PANTHER" id="PTHR23542">
    <property type="match status" value="1"/>
</dbReference>
<evidence type="ECO:0000256" key="1">
    <source>
        <dbReference type="ARBA" id="ARBA00004651"/>
    </source>
</evidence>
<dbReference type="InterPro" id="IPR036259">
    <property type="entry name" value="MFS_trans_sf"/>
</dbReference>
<evidence type="ECO:0000256" key="2">
    <source>
        <dbReference type="ARBA" id="ARBA00022692"/>
    </source>
</evidence>
<gene>
    <name evidence="7" type="ORF">CJ199_07435</name>
</gene>
<evidence type="ECO:0000313" key="8">
    <source>
        <dbReference type="Proteomes" id="UP000235598"/>
    </source>
</evidence>
<dbReference type="SUPFAM" id="SSF103473">
    <property type="entry name" value="MFS general substrate transporter"/>
    <property type="match status" value="1"/>
</dbReference>
<organism evidence="7 8">
    <name type="scientific">Brevibacterium paucivorans</name>
    <dbReference type="NCBI Taxonomy" id="170994"/>
    <lineage>
        <taxon>Bacteria</taxon>
        <taxon>Bacillati</taxon>
        <taxon>Actinomycetota</taxon>
        <taxon>Actinomycetes</taxon>
        <taxon>Micrococcales</taxon>
        <taxon>Brevibacteriaceae</taxon>
        <taxon>Brevibacterium</taxon>
    </lineage>
</organism>
<dbReference type="GO" id="GO:0022857">
    <property type="term" value="F:transmembrane transporter activity"/>
    <property type="evidence" value="ECO:0007669"/>
    <property type="project" value="InterPro"/>
</dbReference>
<dbReference type="Pfam" id="PF07690">
    <property type="entry name" value="MFS_1"/>
    <property type="match status" value="1"/>
</dbReference>
<feature type="transmembrane region" description="Helical" evidence="5">
    <location>
        <begin position="235"/>
        <end position="259"/>
    </location>
</feature>
<dbReference type="Gene3D" id="1.20.1250.20">
    <property type="entry name" value="MFS general substrate transporter like domains"/>
    <property type="match status" value="1"/>
</dbReference>
<feature type="transmembrane region" description="Helical" evidence="5">
    <location>
        <begin position="297"/>
        <end position="317"/>
    </location>
</feature>
<keyword evidence="3 5" id="KW-1133">Transmembrane helix</keyword>
<evidence type="ECO:0000259" key="6">
    <source>
        <dbReference type="PROSITE" id="PS50850"/>
    </source>
</evidence>
<keyword evidence="4 5" id="KW-0472">Membrane</keyword>
<feature type="domain" description="Major facilitator superfamily (MFS) profile" evidence="6">
    <location>
        <begin position="234"/>
        <end position="415"/>
    </location>
</feature>
<protein>
    <submittedName>
        <fullName evidence="7">MFS transporter</fullName>
    </submittedName>
</protein>
<evidence type="ECO:0000256" key="5">
    <source>
        <dbReference type="SAM" id="Phobius"/>
    </source>
</evidence>
<sequence length="415" mass="42346">MIAQLVRIVGWTFFPLALLAKLPFAMSVVAVMTSVSVVTHSYGIAGIAAALVGVGTAVSGPIYGILADKHGQRPVLIFTAVTNAASLLGLGWALRAGDTQPNVLLICAAALCIGCTQPQATSMVRSRWLQALRHNFNDDVPTRVTNAVLSYESMTDELVFVLGPVVVGIIATLTGVVVPLDAAAILTALGVLGIAFHPSSVYSTGRATARVDDLGDGTPTQPTTAPMGALLAPRVMVPVAGMLSIGLFFGSTLTSVTSFMETLGRADATGLLYGVMGVTSALFAFSVVALPDRVTLVARWAVAGMIAVTGALILNLVPGMPGLVVALLVMGTGIGPALVTLYSIAAEVAPTGRTTAVMSMMATAVTVGQATASAVVGNLVDGSGFRVGYVAVAVATACLLALAFTYMAVGRRLTR</sequence>
<dbReference type="RefSeq" id="WP_102238872.1">
    <property type="nucleotide sequence ID" value="NZ_PNHK01000003.1"/>
</dbReference>
<feature type="transmembrane region" description="Helical" evidence="5">
    <location>
        <begin position="158"/>
        <end position="177"/>
    </location>
</feature>
<proteinExistence type="predicted"/>
<evidence type="ECO:0000256" key="4">
    <source>
        <dbReference type="ARBA" id="ARBA00023136"/>
    </source>
</evidence>
<feature type="transmembrane region" description="Helical" evidence="5">
    <location>
        <begin position="41"/>
        <end position="63"/>
    </location>
</feature>
<dbReference type="AlphaFoldDB" id="A0A2N6VLF3"/>
<dbReference type="EMBL" id="PNHK01000003">
    <property type="protein sequence ID" value="PMD04929.1"/>
    <property type="molecule type" value="Genomic_DNA"/>
</dbReference>
<feature type="transmembrane region" description="Helical" evidence="5">
    <location>
        <begin position="323"/>
        <end position="344"/>
    </location>
</feature>
<dbReference type="OrthoDB" id="9180256at2"/>
<dbReference type="PANTHER" id="PTHR23542:SF1">
    <property type="entry name" value="MAJOR FACILITATOR SUPERFAMILY (MFS) PROFILE DOMAIN-CONTAINING PROTEIN"/>
    <property type="match status" value="1"/>
</dbReference>